<keyword evidence="4" id="KW-1185">Reference proteome</keyword>
<dbReference type="VEuPathDB" id="FungiDB:AAP_04483"/>
<keyword evidence="1" id="KW-0175">Coiled coil</keyword>
<accession>A0A167WVS1</accession>
<feature type="region of interest" description="Disordered" evidence="2">
    <location>
        <begin position="166"/>
        <end position="225"/>
    </location>
</feature>
<feature type="compositionally biased region" description="Pro residues" evidence="2">
    <location>
        <begin position="670"/>
        <end position="682"/>
    </location>
</feature>
<protein>
    <submittedName>
        <fullName evidence="3">Uncharacterized protein</fullName>
    </submittedName>
</protein>
<feature type="region of interest" description="Disordered" evidence="2">
    <location>
        <begin position="515"/>
        <end position="743"/>
    </location>
</feature>
<feature type="compositionally biased region" description="Polar residues" evidence="2">
    <location>
        <begin position="44"/>
        <end position="55"/>
    </location>
</feature>
<proteinExistence type="predicted"/>
<evidence type="ECO:0000256" key="2">
    <source>
        <dbReference type="SAM" id="MobiDB-lite"/>
    </source>
</evidence>
<reference evidence="3 4" key="1">
    <citation type="journal article" date="2016" name="Genome Biol. Evol.">
        <title>Divergent and convergent evolution of fungal pathogenicity.</title>
        <authorList>
            <person name="Shang Y."/>
            <person name="Xiao G."/>
            <person name="Zheng P."/>
            <person name="Cen K."/>
            <person name="Zhan S."/>
            <person name="Wang C."/>
        </authorList>
    </citation>
    <scope>NUCLEOTIDE SEQUENCE [LARGE SCALE GENOMIC DNA]</scope>
    <source>
        <strain evidence="3 4">ARSEF 7405</strain>
    </source>
</reference>
<comment type="caution">
    <text evidence="3">The sequence shown here is derived from an EMBL/GenBank/DDBJ whole genome shotgun (WGS) entry which is preliminary data.</text>
</comment>
<feature type="compositionally biased region" description="Basic and acidic residues" evidence="2">
    <location>
        <begin position="80"/>
        <end position="90"/>
    </location>
</feature>
<feature type="compositionally biased region" description="Polar residues" evidence="2">
    <location>
        <begin position="631"/>
        <end position="647"/>
    </location>
</feature>
<evidence type="ECO:0000313" key="3">
    <source>
        <dbReference type="EMBL" id="KZZ89336.1"/>
    </source>
</evidence>
<feature type="compositionally biased region" description="Polar residues" evidence="2">
    <location>
        <begin position="564"/>
        <end position="606"/>
    </location>
</feature>
<name>A0A167WVS1_9EURO</name>
<feature type="compositionally biased region" description="Basic and acidic residues" evidence="2">
    <location>
        <begin position="709"/>
        <end position="723"/>
    </location>
</feature>
<feature type="compositionally biased region" description="Polar residues" evidence="2">
    <location>
        <begin position="183"/>
        <end position="192"/>
    </location>
</feature>
<feature type="compositionally biased region" description="Polar residues" evidence="2">
    <location>
        <begin position="657"/>
        <end position="667"/>
    </location>
</feature>
<gene>
    <name evidence="3" type="ORF">AAP_04483</name>
</gene>
<dbReference type="Proteomes" id="UP000242877">
    <property type="component" value="Unassembled WGS sequence"/>
</dbReference>
<dbReference type="AlphaFoldDB" id="A0A167WVS1"/>
<feature type="compositionally biased region" description="Low complexity" evidence="2">
    <location>
        <begin position="525"/>
        <end position="543"/>
    </location>
</feature>
<feature type="compositionally biased region" description="Polar residues" evidence="2">
    <location>
        <begin position="91"/>
        <end position="112"/>
    </location>
</feature>
<dbReference type="EMBL" id="AZGZ01000021">
    <property type="protein sequence ID" value="KZZ89336.1"/>
    <property type="molecule type" value="Genomic_DNA"/>
</dbReference>
<evidence type="ECO:0000256" key="1">
    <source>
        <dbReference type="SAM" id="Coils"/>
    </source>
</evidence>
<organism evidence="3 4">
    <name type="scientific">Ascosphaera apis ARSEF 7405</name>
    <dbReference type="NCBI Taxonomy" id="392613"/>
    <lineage>
        <taxon>Eukaryota</taxon>
        <taxon>Fungi</taxon>
        <taxon>Dikarya</taxon>
        <taxon>Ascomycota</taxon>
        <taxon>Pezizomycotina</taxon>
        <taxon>Eurotiomycetes</taxon>
        <taxon>Eurotiomycetidae</taxon>
        <taxon>Onygenales</taxon>
        <taxon>Ascosphaeraceae</taxon>
        <taxon>Ascosphaera</taxon>
    </lineage>
</organism>
<feature type="region of interest" description="Disordered" evidence="2">
    <location>
        <begin position="1"/>
        <end position="116"/>
    </location>
</feature>
<sequence>MMMEMGDPQSQKAQVETEATDAPQATHPADGAAIPLEESAALPANTSSDAANLNDANTAHSSRSSTSASNNNHSNNNNDGHTDGNGDEHGQSNPVAQGSASNNNNDGATPSHSRAPVAKDKRCIYCHMAFTSSALGRHYDQFLFKKKPDGVHNVEEICQMRSNITRRTARTSSAAAELAKQEPSFSNASVSDAGSVRSVRPNQGISSAAGPESLTSLGDHRQSVSRPNGVGAYQVYYNPPPFSSPVVNNNSPVPPKLLPTDSTSKTHNIRAVELALREVLDTVRAAATRVHARVLPFDFELHSQTFPSLCLHALQPPPTIFSTGPFPSDTSFSIEPPTAALKERVQSALREKVDKWKEEQLNSLRTPSPKTTPFNATKVNAEMDLIERQSRQHEEMILKHLDLALKHWETLSAEEQRVQWHLEIIRALAHEVNKRRNLEERLDRAYQESDRLRLQLERLTSLHFPREFAFFPPDMMPIPIAVARELGSQPNQPEALGQYSTPDPAYKRRRVSNTAGVPVNNNSELLVTPQPPQHLQQQLTPLPSFQQATMGPPVNDMSTRNRKTPSNQQYRFKYSSGPNTPKASSLHSPPAQNSNLPPGTTNQFYSAPQPAPTPSMAPGPHALQPSPALPQGQTTQPAPPIYNNNSIPRPYSANPAEAQQTQSQAQLAPTPAPGPTAAPPPNNFADINFDGASPAAPPNGADDNTGPHNESEQIDRGSEREEISSLSHAPPMTHTIRKTDIAS</sequence>
<dbReference type="OrthoDB" id="3905365at2759"/>
<feature type="compositionally biased region" description="Low complexity" evidence="2">
    <location>
        <begin position="56"/>
        <end position="79"/>
    </location>
</feature>
<feature type="compositionally biased region" description="Polar residues" evidence="2">
    <location>
        <begin position="515"/>
        <end position="524"/>
    </location>
</feature>
<feature type="coiled-coil region" evidence="1">
    <location>
        <begin position="428"/>
        <end position="462"/>
    </location>
</feature>
<evidence type="ECO:0000313" key="4">
    <source>
        <dbReference type="Proteomes" id="UP000242877"/>
    </source>
</evidence>